<dbReference type="EMBL" id="JAELXS010000001">
    <property type="protein sequence ID" value="MBJ6120366.1"/>
    <property type="molecule type" value="Genomic_DNA"/>
</dbReference>
<protein>
    <submittedName>
        <fullName evidence="1">Uncharacterized protein</fullName>
    </submittedName>
</protein>
<accession>A0ABS0XK07</accession>
<sequence>MIDAVSPPPQQIVQKMVECGVDRAGIVVEADGEATGIIIKVRHKARVTVDRIACIHQATDTALVIFDDNALQHAYDRYALERSRPAMLASAKAELDRLGLTERFPRRVSYADKQDYVRALERHAGFAAGSKLRVSGDGVMFDGGDTSGAMAGFERSFRIIAVVMYATAIGDLDGMSFSGNVPAAGPGQ</sequence>
<reference evidence="2" key="1">
    <citation type="submission" date="2020-12" db="EMBL/GenBank/DDBJ databases">
        <title>Hymenobacter sp.</title>
        <authorList>
            <person name="Kim M.K."/>
        </authorList>
    </citation>
    <scope>NUCLEOTIDE SEQUENCE [LARGE SCALE GENOMIC DNA]</scope>
    <source>
        <strain evidence="2">BT553</strain>
    </source>
</reference>
<evidence type="ECO:0000313" key="2">
    <source>
        <dbReference type="Proteomes" id="UP000640426"/>
    </source>
</evidence>
<organism evidence="1 2">
    <name type="scientific">Sphingomonas mollis</name>
    <dbReference type="NCBI Taxonomy" id="2795726"/>
    <lineage>
        <taxon>Bacteria</taxon>
        <taxon>Pseudomonadati</taxon>
        <taxon>Pseudomonadota</taxon>
        <taxon>Alphaproteobacteria</taxon>
        <taxon>Sphingomonadales</taxon>
        <taxon>Sphingomonadaceae</taxon>
        <taxon>Sphingomonas</taxon>
    </lineage>
</organism>
<dbReference type="RefSeq" id="WP_199034152.1">
    <property type="nucleotide sequence ID" value="NZ_JAELXS010000001.1"/>
</dbReference>
<dbReference type="Proteomes" id="UP000640426">
    <property type="component" value="Unassembled WGS sequence"/>
</dbReference>
<gene>
    <name evidence="1" type="ORF">JAO74_01030</name>
</gene>
<keyword evidence="2" id="KW-1185">Reference proteome</keyword>
<comment type="caution">
    <text evidence="1">The sequence shown here is derived from an EMBL/GenBank/DDBJ whole genome shotgun (WGS) entry which is preliminary data.</text>
</comment>
<name>A0ABS0XK07_9SPHN</name>
<evidence type="ECO:0000313" key="1">
    <source>
        <dbReference type="EMBL" id="MBJ6120366.1"/>
    </source>
</evidence>
<proteinExistence type="predicted"/>